<dbReference type="GO" id="GO:0106008">
    <property type="term" value="F:2-oxoglutaramate amidase activity"/>
    <property type="evidence" value="ECO:0007669"/>
    <property type="project" value="TreeGrafter"/>
</dbReference>
<dbReference type="InterPro" id="IPR003010">
    <property type="entry name" value="C-N_Hydrolase"/>
</dbReference>
<evidence type="ECO:0000256" key="3">
    <source>
        <dbReference type="ARBA" id="ARBA00039118"/>
    </source>
</evidence>
<dbReference type="RefSeq" id="WP_132791756.1">
    <property type="nucleotide sequence ID" value="NZ_SLXM01000001.1"/>
</dbReference>
<reference evidence="7 8" key="1">
    <citation type="submission" date="2019-03" db="EMBL/GenBank/DDBJ databases">
        <title>Genomic Encyclopedia of Type Strains, Phase IV (KMG-IV): sequencing the most valuable type-strain genomes for metagenomic binning, comparative biology and taxonomic classification.</title>
        <authorList>
            <person name="Goeker M."/>
        </authorList>
    </citation>
    <scope>NUCLEOTIDE SEQUENCE [LARGE SCALE GENOMIC DNA]</scope>
    <source>
        <strain evidence="7 8">DSM 14836</strain>
    </source>
</reference>
<evidence type="ECO:0000313" key="8">
    <source>
        <dbReference type="Proteomes" id="UP000294564"/>
    </source>
</evidence>
<dbReference type="InterPro" id="IPR036526">
    <property type="entry name" value="C-N_Hydrolase_sf"/>
</dbReference>
<dbReference type="Gene3D" id="3.60.110.10">
    <property type="entry name" value="Carbon-nitrogen hydrolase"/>
    <property type="match status" value="1"/>
</dbReference>
<evidence type="ECO:0000256" key="5">
    <source>
        <dbReference type="ARBA" id="ARBA00072139"/>
    </source>
</evidence>
<dbReference type="PANTHER" id="PTHR47799:SF1">
    <property type="entry name" value="OMEGA-AMIDASE YAFV"/>
    <property type="match status" value="1"/>
</dbReference>
<evidence type="ECO:0000313" key="7">
    <source>
        <dbReference type="EMBL" id="TCP28085.1"/>
    </source>
</evidence>
<feature type="domain" description="CN hydrolase" evidence="6">
    <location>
        <begin position="4"/>
        <end position="236"/>
    </location>
</feature>
<evidence type="ECO:0000256" key="2">
    <source>
        <dbReference type="ARBA" id="ARBA00022801"/>
    </source>
</evidence>
<dbReference type="OrthoDB" id="9811121at2"/>
<evidence type="ECO:0000259" key="6">
    <source>
        <dbReference type="PROSITE" id="PS50263"/>
    </source>
</evidence>
<keyword evidence="2 7" id="KW-0378">Hydrolase</keyword>
<dbReference type="GO" id="GO:0050152">
    <property type="term" value="F:omega-amidase activity"/>
    <property type="evidence" value="ECO:0007669"/>
    <property type="project" value="UniProtKB-EC"/>
</dbReference>
<comment type="similarity">
    <text evidence="1">Belongs to the carbon-nitrogen hydrolase superfamily. NIT1/NIT2 family.</text>
</comment>
<gene>
    <name evidence="7" type="ORF">EV195_101245</name>
</gene>
<evidence type="ECO:0000256" key="1">
    <source>
        <dbReference type="ARBA" id="ARBA00010613"/>
    </source>
</evidence>
<dbReference type="Proteomes" id="UP000294564">
    <property type="component" value="Unassembled WGS sequence"/>
</dbReference>
<comment type="caution">
    <text evidence="7">The sequence shown here is derived from an EMBL/GenBank/DDBJ whole genome shotgun (WGS) entry which is preliminary data.</text>
</comment>
<dbReference type="PROSITE" id="PS50263">
    <property type="entry name" value="CN_HYDROLASE"/>
    <property type="match status" value="1"/>
</dbReference>
<protein>
    <recommendedName>
        <fullName evidence="5">Omega-amidase YafV</fullName>
        <ecNumber evidence="3">3.5.1.3</ecNumber>
    </recommendedName>
</protein>
<dbReference type="EC" id="3.5.1.3" evidence="3"/>
<organism evidence="7 8">
    <name type="scientific">Tenacibaculum skagerrakense</name>
    <dbReference type="NCBI Taxonomy" id="186571"/>
    <lineage>
        <taxon>Bacteria</taxon>
        <taxon>Pseudomonadati</taxon>
        <taxon>Bacteroidota</taxon>
        <taxon>Flavobacteriia</taxon>
        <taxon>Flavobacteriales</taxon>
        <taxon>Flavobacteriaceae</taxon>
        <taxon>Tenacibaculum</taxon>
    </lineage>
</organism>
<proteinExistence type="inferred from homology"/>
<dbReference type="PANTHER" id="PTHR47799">
    <property type="entry name" value="OMEGA-AMIDASE YAFV"/>
    <property type="match status" value="1"/>
</dbReference>
<keyword evidence="8" id="KW-1185">Reference proteome</keyword>
<dbReference type="Pfam" id="PF00795">
    <property type="entry name" value="CN_hydrolase"/>
    <property type="match status" value="1"/>
</dbReference>
<name>A0A4R2P300_9FLAO</name>
<dbReference type="CDD" id="cd07575">
    <property type="entry name" value="Xc-1258_like"/>
    <property type="match status" value="1"/>
</dbReference>
<accession>A0A4R2P300</accession>
<dbReference type="EMBL" id="SLXM01000001">
    <property type="protein sequence ID" value="TCP28085.1"/>
    <property type="molecule type" value="Genomic_DNA"/>
</dbReference>
<comment type="catalytic activity">
    <reaction evidence="4">
        <text>a monoamide of a dicarboxylate + H2O = a dicarboxylate + NH4(+)</text>
        <dbReference type="Rhea" id="RHEA:11716"/>
        <dbReference type="ChEBI" id="CHEBI:15377"/>
        <dbReference type="ChEBI" id="CHEBI:28938"/>
        <dbReference type="ChEBI" id="CHEBI:28965"/>
        <dbReference type="ChEBI" id="CHEBI:77450"/>
        <dbReference type="EC" id="3.5.1.3"/>
    </reaction>
</comment>
<dbReference type="FunFam" id="3.60.110.10:FF:000004">
    <property type="entry name" value="Carbon-nitrogen hydrolase"/>
    <property type="match status" value="1"/>
</dbReference>
<dbReference type="AlphaFoldDB" id="A0A4R2P300"/>
<dbReference type="InterPro" id="IPR052737">
    <property type="entry name" value="Omega-amidase_YafV"/>
</dbReference>
<dbReference type="SUPFAM" id="SSF56317">
    <property type="entry name" value="Carbon-nitrogen hydrolase"/>
    <property type="match status" value="1"/>
</dbReference>
<dbReference type="NCBIfam" id="NF007757">
    <property type="entry name" value="PRK10438.1"/>
    <property type="match status" value="1"/>
</dbReference>
<sequence>MNTLTISLLQADLSWENPQENLSYFSNQMAKINNDVDLIVLPEMFTTGFSMNAVELAEEMNGPTVNWMKKTAIEKESAVVGSVIIKEKEQYYNRLIFMFPSGEFQYYDKKHTFTLAKEHETYSSGTQKLIIDYKGWKICPLICYDLRFPVWARNVENYDLLLYVASWPEKRVNAWDALLKARAIENMSYTIGVNRIGKDGNNYDYVGHSIICDCLGNPLSKELNENEEIISVQITKDYQEEIRNKLGFLKDRDNFTFIN</sequence>
<evidence type="ECO:0000256" key="4">
    <source>
        <dbReference type="ARBA" id="ARBA00052904"/>
    </source>
</evidence>